<dbReference type="RefSeq" id="WP_118970042.1">
    <property type="nucleotide sequence ID" value="NZ_QHCT01000006.1"/>
</dbReference>
<dbReference type="Pfam" id="PF07603">
    <property type="entry name" value="Lcl_C"/>
    <property type="match status" value="2"/>
</dbReference>
<reference evidence="3" key="1">
    <citation type="submission" date="2018-05" db="EMBL/GenBank/DDBJ databases">
        <title>Leptospira yasudae sp. nov. and Leptospira stimsonii sp. nov., two pathogenic species of the genus Leptospira isolated from environmental sources.</title>
        <authorList>
            <person name="Casanovas-Massana A."/>
            <person name="Hamond C."/>
            <person name="Santos L.A."/>
            <person name="Hacker K.P."/>
            <person name="Balassiano I."/>
            <person name="Medeiros M.A."/>
            <person name="Reis M.G."/>
            <person name="Ko A.I."/>
            <person name="Wunder E.A."/>
        </authorList>
    </citation>
    <scope>NUCLEOTIDE SEQUENCE [LARGE SCALE GENOMIC DNA]</scope>
    <source>
        <strain evidence="3">Yale</strain>
    </source>
</reference>
<dbReference type="PANTHER" id="PTHR35812:SF1">
    <property type="entry name" value="LIPOPROTEIN"/>
    <property type="match status" value="1"/>
</dbReference>
<dbReference type="AlphaFoldDB" id="A0A396Z028"/>
<protein>
    <recommendedName>
        <fullName evidence="1">Lcl C-terminal domain-containing protein</fullName>
    </recommendedName>
</protein>
<accession>A0A396Z028</accession>
<name>A0A396Z028_9LEPT</name>
<comment type="caution">
    <text evidence="2">The sequence shown here is derived from an EMBL/GenBank/DDBJ whole genome shotgun (WGS) entry which is preliminary data.</text>
</comment>
<feature type="domain" description="Lcl C-terminal" evidence="1">
    <location>
        <begin position="118"/>
        <end position="255"/>
    </location>
</feature>
<dbReference type="Proteomes" id="UP000265798">
    <property type="component" value="Unassembled WGS sequence"/>
</dbReference>
<sequence length="396" mass="41369">MFQVLILGLILSIQLACVRPPEKPDPPYAMLQYLTKLNSSNTTNDSGNSNSSPNVCPGPAFVFNPGGIIDTGQTGCWNTTGIGIACLGTGLDGAFNNIPNARSFSAPTQHCVYSNDYTTLDQFHGLTWKSCPEGRSGATCGTGASTQLTWTTATTAPFPSGSCGALNALNGGNGYAGRTDWRLPTVKELASLLHYSNAPQVDVASFPNTSVGFNYMTNSADSGNAANIWTVNFSNVIGMNVTSSSKATALNIRCVAGNATPSLAFVDNGNGSITDQNTGLIWQKCSNGQAPTTCGFLAVTNDMNGAIGACGALNGANFAGRNDWRLPNVNELLSIVDYSTTSPSISASFPNTVNGLYWSSTSYSNLLSSGIVVSFLDGTMTTQDKQSSINIRCVAN</sequence>
<evidence type="ECO:0000313" key="3">
    <source>
        <dbReference type="Proteomes" id="UP000265798"/>
    </source>
</evidence>
<proteinExistence type="predicted"/>
<dbReference type="EMBL" id="QHCT01000006">
    <property type="protein sequence ID" value="RHX87028.1"/>
    <property type="molecule type" value="Genomic_DNA"/>
</dbReference>
<gene>
    <name evidence="2" type="ORF">DLM75_18805</name>
</gene>
<evidence type="ECO:0000313" key="2">
    <source>
        <dbReference type="EMBL" id="RHX87028.1"/>
    </source>
</evidence>
<organism evidence="2 3">
    <name type="scientific">Leptospira stimsonii</name>
    <dbReference type="NCBI Taxonomy" id="2202203"/>
    <lineage>
        <taxon>Bacteria</taxon>
        <taxon>Pseudomonadati</taxon>
        <taxon>Spirochaetota</taxon>
        <taxon>Spirochaetia</taxon>
        <taxon>Leptospirales</taxon>
        <taxon>Leptospiraceae</taxon>
        <taxon>Leptospira</taxon>
    </lineage>
</organism>
<dbReference type="PANTHER" id="PTHR35812">
    <property type="entry name" value="LIPOPROTEIN"/>
    <property type="match status" value="1"/>
</dbReference>
<dbReference type="OrthoDB" id="341917at2"/>
<evidence type="ECO:0000259" key="1">
    <source>
        <dbReference type="Pfam" id="PF07603"/>
    </source>
</evidence>
<feature type="domain" description="Lcl C-terminal" evidence="1">
    <location>
        <begin position="272"/>
        <end position="394"/>
    </location>
</feature>
<dbReference type="InterPro" id="IPR011460">
    <property type="entry name" value="Lcl_C"/>
</dbReference>